<dbReference type="AlphaFoldDB" id="K6W797"/>
<accession>K6W797</accession>
<organism evidence="1 2">
    <name type="scientific">Gordonia rhizosphera NBRC 16068</name>
    <dbReference type="NCBI Taxonomy" id="1108045"/>
    <lineage>
        <taxon>Bacteria</taxon>
        <taxon>Bacillati</taxon>
        <taxon>Actinomycetota</taxon>
        <taxon>Actinomycetes</taxon>
        <taxon>Mycobacteriales</taxon>
        <taxon>Gordoniaceae</taxon>
        <taxon>Gordonia</taxon>
    </lineage>
</organism>
<proteinExistence type="predicted"/>
<dbReference type="STRING" id="1108045.GORHZ_002_00070"/>
<evidence type="ECO:0000313" key="1">
    <source>
        <dbReference type="EMBL" id="GAB88097.1"/>
    </source>
</evidence>
<dbReference type="EMBL" id="BAHC01000002">
    <property type="protein sequence ID" value="GAB88097.1"/>
    <property type="molecule type" value="Genomic_DNA"/>
</dbReference>
<name>K6W797_9ACTN</name>
<comment type="caution">
    <text evidence="1">The sequence shown here is derived from an EMBL/GenBank/DDBJ whole genome shotgun (WGS) entry which is preliminary data.</text>
</comment>
<evidence type="ECO:0000313" key="2">
    <source>
        <dbReference type="Proteomes" id="UP000008363"/>
    </source>
</evidence>
<protein>
    <submittedName>
        <fullName evidence="1">Uncharacterized protein</fullName>
    </submittedName>
</protein>
<reference evidence="1 2" key="1">
    <citation type="submission" date="2012-08" db="EMBL/GenBank/DDBJ databases">
        <title>Whole genome shotgun sequence of Gordonia rhizosphera NBRC 16068.</title>
        <authorList>
            <person name="Takarada H."/>
            <person name="Isaki S."/>
            <person name="Hosoyama A."/>
            <person name="Tsuchikane K."/>
            <person name="Katsumata H."/>
            <person name="Baba S."/>
            <person name="Ohji S."/>
            <person name="Yamazaki S."/>
            <person name="Fujita N."/>
        </authorList>
    </citation>
    <scope>NUCLEOTIDE SEQUENCE [LARGE SCALE GENOMIC DNA]</scope>
    <source>
        <strain evidence="1 2">NBRC 16068</strain>
    </source>
</reference>
<gene>
    <name evidence="1" type="ORF">GORHZ_002_00070</name>
</gene>
<sequence length="255" mass="26334">MGGAGNVGAENAELDRLRRQIAAMTGRPDRRAVGVADRSTDMLPVPEALADLLPQRGIARGSVVTVSGARSILLSVIASVSASGAQVGVVGLPALNFGSVEELGGDLSRIATVPDPGVDPVEVAGVLLDGLDLVVLGLDGITVPPSRTRVVMGRVRKQLSTLLVVAGTWPGAHLRLDAEVMAYRHLPGGAGPSDLADARVGYGRIGGMSLQVTVTDRGRRRKIGEIDFVARGFGTEARMGLVPSQSREPSLAVAN</sequence>
<dbReference type="Proteomes" id="UP000008363">
    <property type="component" value="Unassembled WGS sequence"/>
</dbReference>
<dbReference type="eggNOG" id="COG4544">
    <property type="taxonomic scope" value="Bacteria"/>
</dbReference>
<keyword evidence="2" id="KW-1185">Reference proteome</keyword>
<dbReference type="OrthoDB" id="4451283at2"/>
<dbReference type="RefSeq" id="WP_006329098.1">
    <property type="nucleotide sequence ID" value="NZ_BAHC01000002.1"/>
</dbReference>